<dbReference type="OrthoDB" id="2583188at2759"/>
<evidence type="ECO:0000256" key="1">
    <source>
        <dbReference type="SAM" id="SignalP"/>
    </source>
</evidence>
<protein>
    <recommendedName>
        <fullName evidence="4">DUF4185 domain-containing protein</fullName>
    </recommendedName>
</protein>
<sequence>MFNTAKSLLVIGGALASAAPTTRGLLTPTLLGEPQTVAITLDPNLQRDSCVSTTELVDGRVFWLCRDSIILRNQNLTAEIKEGLFQGGALGLVASTGSWSNQTLLGPELQPIPAGQGQTQVTDNYQLQLTQYGGESNYFANEPYVYYEPNECNGIPAGSSQGNCNDGTRIPLWPDSPAIVTSVDGETTTMHFYIKVPHIYDFLGTVDYYPFSSLYKLVHNHGDPADQLPTISLVDEYFWPRGAFAYGDFANVKQQGSDYLYLWGQSSPPPFFNVTANQTQYPPPQVGLARVPIDSTEDKSAYQYYYPASGWSSTQPLTNTTSAFVDVGGVGGGTIIWSDLYQTYLWFSQLQGSGVAELYLTTSTTLEGPWPAATYVATFPQGNSFAYSLAAHPEMSLLPNEFYFTYTQQVDYPGTTSTVYAQPLMKLTFA</sequence>
<organism evidence="2 3">
    <name type="scientific">Kockovaella imperatae</name>
    <dbReference type="NCBI Taxonomy" id="4999"/>
    <lineage>
        <taxon>Eukaryota</taxon>
        <taxon>Fungi</taxon>
        <taxon>Dikarya</taxon>
        <taxon>Basidiomycota</taxon>
        <taxon>Agaricomycotina</taxon>
        <taxon>Tremellomycetes</taxon>
        <taxon>Tremellales</taxon>
        <taxon>Cuniculitremaceae</taxon>
        <taxon>Kockovaella</taxon>
    </lineage>
</organism>
<evidence type="ECO:0008006" key="4">
    <source>
        <dbReference type="Google" id="ProtNLM"/>
    </source>
</evidence>
<dbReference type="EMBL" id="NBSH01000011">
    <property type="protein sequence ID" value="ORX35340.1"/>
    <property type="molecule type" value="Genomic_DNA"/>
</dbReference>
<reference evidence="2 3" key="1">
    <citation type="submission" date="2017-03" db="EMBL/GenBank/DDBJ databases">
        <title>Widespread Adenine N6-methylation of Active Genes in Fungi.</title>
        <authorList>
            <consortium name="DOE Joint Genome Institute"/>
            <person name="Mondo S.J."/>
            <person name="Dannebaum R.O."/>
            <person name="Kuo R.C."/>
            <person name="Louie K.B."/>
            <person name="Bewick A.J."/>
            <person name="Labutti K."/>
            <person name="Haridas S."/>
            <person name="Kuo A."/>
            <person name="Salamov A."/>
            <person name="Ahrendt S.R."/>
            <person name="Lau R."/>
            <person name="Bowen B.P."/>
            <person name="Lipzen A."/>
            <person name="Sullivan W."/>
            <person name="Andreopoulos W.B."/>
            <person name="Clum A."/>
            <person name="Lindquist E."/>
            <person name="Daum C."/>
            <person name="Northen T.R."/>
            <person name="Ramamoorthy G."/>
            <person name="Schmitz R.J."/>
            <person name="Gryganskyi A."/>
            <person name="Culley D."/>
            <person name="Magnuson J."/>
            <person name="James T.Y."/>
            <person name="O'Malley M.A."/>
            <person name="Stajich J.E."/>
            <person name="Spatafora J.W."/>
            <person name="Visel A."/>
            <person name="Grigoriev I.V."/>
        </authorList>
    </citation>
    <scope>NUCLEOTIDE SEQUENCE [LARGE SCALE GENOMIC DNA]</scope>
    <source>
        <strain evidence="2 3">NRRL Y-17943</strain>
    </source>
</reference>
<keyword evidence="3" id="KW-1185">Reference proteome</keyword>
<keyword evidence="1" id="KW-0732">Signal</keyword>
<dbReference type="GeneID" id="33560310"/>
<evidence type="ECO:0000313" key="3">
    <source>
        <dbReference type="Proteomes" id="UP000193218"/>
    </source>
</evidence>
<feature type="chain" id="PRO_5013118723" description="DUF4185 domain-containing protein" evidence="1">
    <location>
        <begin position="25"/>
        <end position="430"/>
    </location>
</feature>
<comment type="caution">
    <text evidence="2">The sequence shown here is derived from an EMBL/GenBank/DDBJ whole genome shotgun (WGS) entry which is preliminary data.</text>
</comment>
<dbReference type="Proteomes" id="UP000193218">
    <property type="component" value="Unassembled WGS sequence"/>
</dbReference>
<accession>A0A1Y1UBC1</accession>
<dbReference type="InParanoid" id="A0A1Y1UBC1"/>
<dbReference type="RefSeq" id="XP_021869530.1">
    <property type="nucleotide sequence ID" value="XM_022018501.1"/>
</dbReference>
<proteinExistence type="predicted"/>
<feature type="signal peptide" evidence="1">
    <location>
        <begin position="1"/>
        <end position="24"/>
    </location>
</feature>
<dbReference type="AlphaFoldDB" id="A0A1Y1UBC1"/>
<name>A0A1Y1UBC1_9TREE</name>
<evidence type="ECO:0000313" key="2">
    <source>
        <dbReference type="EMBL" id="ORX35340.1"/>
    </source>
</evidence>
<gene>
    <name evidence="2" type="ORF">BD324DRAFT_652475</name>
</gene>